<dbReference type="GO" id="GO:0005829">
    <property type="term" value="C:cytosol"/>
    <property type="evidence" value="ECO:0007669"/>
    <property type="project" value="TreeGrafter"/>
</dbReference>
<dbReference type="Proteomes" id="UP000298642">
    <property type="component" value="Chromosome"/>
</dbReference>
<keyword evidence="4" id="KW-1185">Reference proteome</keyword>
<dbReference type="KEGG" id="obj:EIO64_05935"/>
<organism evidence="3 4">
    <name type="scientific">Dysosmobacter welbionis</name>
    <dbReference type="NCBI Taxonomy" id="2093857"/>
    <lineage>
        <taxon>Bacteria</taxon>
        <taxon>Bacillati</taxon>
        <taxon>Bacillota</taxon>
        <taxon>Clostridia</taxon>
        <taxon>Eubacteriales</taxon>
        <taxon>Oscillospiraceae</taxon>
        <taxon>Dysosmobacter</taxon>
    </lineage>
</organism>
<dbReference type="InterPro" id="IPR010982">
    <property type="entry name" value="Lambda_DNA-bd_dom_sf"/>
</dbReference>
<sequence length="57" mass="6435">MELTRAVGENLKRIRKSKKLSMERLAAEAGVSRSMLGQIERGRPTPLWGCWASWPGH</sequence>
<dbReference type="PROSITE" id="PS50943">
    <property type="entry name" value="HTH_CROC1"/>
    <property type="match status" value="1"/>
</dbReference>
<gene>
    <name evidence="3" type="ORF">EIO64_05935</name>
</gene>
<dbReference type="AlphaFoldDB" id="A0A4D7AGT3"/>
<evidence type="ECO:0000313" key="3">
    <source>
        <dbReference type="EMBL" id="QCI58814.1"/>
    </source>
</evidence>
<dbReference type="RefSeq" id="WP_136891005.1">
    <property type="nucleotide sequence ID" value="NZ_CP034413.3"/>
</dbReference>
<name>A0A4D7AGT3_9FIRM</name>
<dbReference type="CDD" id="cd00093">
    <property type="entry name" value="HTH_XRE"/>
    <property type="match status" value="1"/>
</dbReference>
<keyword evidence="1" id="KW-0238">DNA-binding</keyword>
<feature type="domain" description="HTH cro/C1-type" evidence="2">
    <location>
        <begin position="11"/>
        <end position="43"/>
    </location>
</feature>
<dbReference type="SUPFAM" id="SSF47413">
    <property type="entry name" value="lambda repressor-like DNA-binding domains"/>
    <property type="match status" value="1"/>
</dbReference>
<reference evidence="4" key="1">
    <citation type="submission" date="2018-12" db="EMBL/GenBank/DDBJ databases">
        <title>Dusodibacter welbiota gen. nov., sp. nov., isolated from human faeces and emended description of the Oscillibacter genus.</title>
        <authorList>
            <person name="Le Roy T."/>
            <person name="Van der Smissen P."/>
            <person name="Delzenne N."/>
            <person name="Muccioli G."/>
            <person name="Collet J.F."/>
            <person name="Cani P.D."/>
        </authorList>
    </citation>
    <scope>NUCLEOTIDE SEQUENCE [LARGE SCALE GENOMIC DNA]</scope>
    <source>
        <strain evidence="4">J115</strain>
    </source>
</reference>
<dbReference type="GO" id="GO:0003677">
    <property type="term" value="F:DNA binding"/>
    <property type="evidence" value="ECO:0007669"/>
    <property type="project" value="UniProtKB-KW"/>
</dbReference>
<dbReference type="Gene3D" id="1.10.260.40">
    <property type="entry name" value="lambda repressor-like DNA-binding domains"/>
    <property type="match status" value="1"/>
</dbReference>
<evidence type="ECO:0000259" key="2">
    <source>
        <dbReference type="PROSITE" id="PS50943"/>
    </source>
</evidence>
<dbReference type="PANTHER" id="PTHR46797">
    <property type="entry name" value="HTH-TYPE TRANSCRIPTIONAL REGULATOR"/>
    <property type="match status" value="1"/>
</dbReference>
<dbReference type="InterPro" id="IPR050807">
    <property type="entry name" value="TransReg_Diox_bact_type"/>
</dbReference>
<accession>A0A4D7AGT3</accession>
<dbReference type="GO" id="GO:0003700">
    <property type="term" value="F:DNA-binding transcription factor activity"/>
    <property type="evidence" value="ECO:0007669"/>
    <property type="project" value="TreeGrafter"/>
</dbReference>
<evidence type="ECO:0000313" key="4">
    <source>
        <dbReference type="Proteomes" id="UP000298642"/>
    </source>
</evidence>
<proteinExistence type="predicted"/>
<protein>
    <submittedName>
        <fullName evidence="3">Helix-turn-helix domain-containing protein</fullName>
    </submittedName>
</protein>
<evidence type="ECO:0000256" key="1">
    <source>
        <dbReference type="ARBA" id="ARBA00023125"/>
    </source>
</evidence>
<dbReference type="PANTHER" id="PTHR46797:SF1">
    <property type="entry name" value="METHYLPHOSPHONATE SYNTHASE"/>
    <property type="match status" value="1"/>
</dbReference>
<dbReference type="Pfam" id="PF01381">
    <property type="entry name" value="HTH_3"/>
    <property type="match status" value="1"/>
</dbReference>
<dbReference type="InterPro" id="IPR001387">
    <property type="entry name" value="Cro/C1-type_HTH"/>
</dbReference>
<dbReference type="EMBL" id="CP034413">
    <property type="protein sequence ID" value="QCI58814.1"/>
    <property type="molecule type" value="Genomic_DNA"/>
</dbReference>